<dbReference type="InterPro" id="IPR036890">
    <property type="entry name" value="HATPase_C_sf"/>
</dbReference>
<feature type="domain" description="Response regulatory" evidence="9">
    <location>
        <begin position="1036"/>
        <end position="1158"/>
    </location>
</feature>
<dbReference type="InterPro" id="IPR003661">
    <property type="entry name" value="HisK_dim/P_dom"/>
</dbReference>
<dbReference type="InterPro" id="IPR003594">
    <property type="entry name" value="HATPase_dom"/>
</dbReference>
<evidence type="ECO:0000256" key="4">
    <source>
        <dbReference type="ARBA" id="ARBA00022679"/>
    </source>
</evidence>
<evidence type="ECO:0000256" key="2">
    <source>
        <dbReference type="ARBA" id="ARBA00012438"/>
    </source>
</evidence>
<evidence type="ECO:0000256" key="1">
    <source>
        <dbReference type="ARBA" id="ARBA00000085"/>
    </source>
</evidence>
<keyword evidence="4" id="KW-0808">Transferase</keyword>
<dbReference type="Gene3D" id="3.30.450.40">
    <property type="match status" value="1"/>
</dbReference>
<dbReference type="InterPro" id="IPR004358">
    <property type="entry name" value="Sig_transdc_His_kin-like_C"/>
</dbReference>
<dbReference type="SMART" id="SM00065">
    <property type="entry name" value="GAF"/>
    <property type="match status" value="1"/>
</dbReference>
<feature type="domain" description="Histidine kinase" evidence="8">
    <location>
        <begin position="572"/>
        <end position="843"/>
    </location>
</feature>
<evidence type="ECO:0000256" key="5">
    <source>
        <dbReference type="ARBA" id="ARBA00022777"/>
    </source>
</evidence>
<dbReference type="Gene3D" id="1.10.287.130">
    <property type="match status" value="1"/>
</dbReference>
<organism evidence="10 11">
    <name type="scientific">Cladosporium halotolerans</name>
    <dbReference type="NCBI Taxonomy" id="1052096"/>
    <lineage>
        <taxon>Eukaryota</taxon>
        <taxon>Fungi</taxon>
        <taxon>Dikarya</taxon>
        <taxon>Ascomycota</taxon>
        <taxon>Pezizomycotina</taxon>
        <taxon>Dothideomycetes</taxon>
        <taxon>Dothideomycetidae</taxon>
        <taxon>Cladosporiales</taxon>
        <taxon>Cladosporiaceae</taxon>
        <taxon>Cladosporium</taxon>
    </lineage>
</organism>
<dbReference type="InterPro" id="IPR001789">
    <property type="entry name" value="Sig_transdc_resp-reg_receiver"/>
</dbReference>
<name>A0AB34KKD7_9PEZI</name>
<dbReference type="PANTHER" id="PTHR43047">
    <property type="entry name" value="TWO-COMPONENT HISTIDINE PROTEIN KINASE"/>
    <property type="match status" value="1"/>
</dbReference>
<evidence type="ECO:0000256" key="7">
    <source>
        <dbReference type="SAM" id="MobiDB-lite"/>
    </source>
</evidence>
<dbReference type="InterPro" id="IPR029016">
    <property type="entry name" value="GAF-like_dom_sf"/>
</dbReference>
<reference evidence="10 11" key="1">
    <citation type="journal article" date="2020" name="Microbiol. Resour. Announc.">
        <title>Draft Genome Sequence of a Cladosporium Species Isolated from the Mesophotic Ascidian Didemnum maculosum.</title>
        <authorList>
            <person name="Gioti A."/>
            <person name="Siaperas R."/>
            <person name="Nikolaivits E."/>
            <person name="Le Goff G."/>
            <person name="Ouazzani J."/>
            <person name="Kotoulas G."/>
            <person name="Topakas E."/>
        </authorList>
    </citation>
    <scope>NUCLEOTIDE SEQUENCE [LARGE SCALE GENOMIC DNA]</scope>
    <source>
        <strain evidence="10 11">TM138-S3</strain>
    </source>
</reference>
<dbReference type="Gene3D" id="3.30.565.10">
    <property type="entry name" value="Histidine kinase-like ATPase, C-terminal domain"/>
    <property type="match status" value="1"/>
</dbReference>
<protein>
    <recommendedName>
        <fullName evidence="2">histidine kinase</fullName>
        <ecNumber evidence="2">2.7.13.3</ecNumber>
    </recommendedName>
</protein>
<dbReference type="CDD" id="cd00082">
    <property type="entry name" value="HisKA"/>
    <property type="match status" value="1"/>
</dbReference>
<keyword evidence="3 6" id="KW-0597">Phosphoprotein</keyword>
<feature type="modified residue" description="4-aspartylphosphate" evidence="6">
    <location>
        <position position="1088"/>
    </location>
</feature>
<dbReference type="SUPFAM" id="SSF55781">
    <property type="entry name" value="GAF domain-like"/>
    <property type="match status" value="1"/>
</dbReference>
<dbReference type="SMART" id="SM00388">
    <property type="entry name" value="HisKA"/>
    <property type="match status" value="1"/>
</dbReference>
<feature type="region of interest" description="Disordered" evidence="7">
    <location>
        <begin position="985"/>
        <end position="1028"/>
    </location>
</feature>
<sequence length="1175" mass="128956">MQMERQRERELAKYFRSASIEPVRAGVERAIAAGAQRSKDATLTALAQLGALKLQCERSFISIIDQSHQYIIGEATRTHSLQKDAAASLDDSLYLGVRALELHWGVCPTTIQVFTGVRKSISTENVSADQSQFVIRDFTREATYRDREYIAGWPHMRSYAEVPLKTQTGSVIGSYCVVDTKPRSYSPLDIESLTEIADSIMGHLDLLRIKQDHERAQKLVHGLSSFVRASLDPNAGGEPVLPILQSQDTSPHAEIDGRFSAAAPPDLGAANSFAPTQSTESRAPFEAEALSINLEKPLSRLDLDEEAVMESKPERQTDPISQDLQTPSDGMVADSHSLTVSVKQQKPEPAESGDDAVFSKVADLACRGNDVDGVLILDSEVDESFESTKDTFSPFSPRGQDDTGYFRDPGYLRSELMCKQLGLALNAKGDGDSDRRRPKTRSIPAAMVRKLLEQHPAGTILTREDDAPALDQRIKSSAHGSDLTPTTPQAYGAIDTLFECLGSPLSVVLAPMWGANHRKWSLCMICWTSDRSRTFDNDDISLLSALNNSIVADIARKDAISTFQTKNDFMSTISHELRSPLHGILASVELLEEKRNDSEAKAFLRNIQSCGTTLLDTMDQLLEFTELNSVEAHIKSVESAADVETPTSATSASRKTSDISTTLVLANLGALVEEVVVSMEIGHAYKQSHNQAMKIERRGSTSGFSPVELVPVTTLLTIDPRAARPVQLQVGALRRIIMVLCSNSLRFTSRGHIEIDVSLLSENEQSHGQAIRLSVRDSGRGIAREYQESRLFDPFSQEHPVQEGTGLGLHIARRLVREHKGFFDVRSEIGVGTVMEVIIPFGDKMMLENPSDGTDVYLPKSLVTRLEGLSVCLHQSLRLPETSKLHSPLDLHDSTETVLARSLCITLSECFGMKIVREDQAPDVWIESDRGELFISTSQRCANCPGLEVKAPISPKAVLATLVHVLGAYSDLDDTARHVLRHFAPNKISNKESPPAVQQPARAMPEMSDHPINDAESPQNEGSGEVPESAVQTSKNFLLVDDNQINLKVLGTCISKMGYAHTYANDGQAAVEAFQQQSSGPYSVVFMDLSMPVLDGFEATKRMRKLEIDEGWPRARIVAISAFGTEVSKGKAKECGCDLFLAKPVSMKKVKDMVRLWEEEALEAPSHEVGNAIQS</sequence>
<dbReference type="FunFam" id="3.30.450.40:FF:000083">
    <property type="entry name" value="Sensor histidine kinase/response regulator, putative (AFU_orthologue AFUA_4G00660)"/>
    <property type="match status" value="1"/>
</dbReference>
<keyword evidence="11" id="KW-1185">Reference proteome</keyword>
<dbReference type="Gene3D" id="3.40.50.2300">
    <property type="match status" value="1"/>
</dbReference>
<evidence type="ECO:0000256" key="3">
    <source>
        <dbReference type="ARBA" id="ARBA00022553"/>
    </source>
</evidence>
<gene>
    <name evidence="10" type="ORF">WHR41_06754</name>
</gene>
<dbReference type="EMBL" id="JAAQHG020000027">
    <property type="protein sequence ID" value="KAL1584291.1"/>
    <property type="molecule type" value="Genomic_DNA"/>
</dbReference>
<dbReference type="Proteomes" id="UP000803884">
    <property type="component" value="Unassembled WGS sequence"/>
</dbReference>
<evidence type="ECO:0000313" key="10">
    <source>
        <dbReference type="EMBL" id="KAL1584291.1"/>
    </source>
</evidence>
<comment type="caution">
    <text evidence="10">The sequence shown here is derived from an EMBL/GenBank/DDBJ whole genome shotgun (WGS) entry which is preliminary data.</text>
</comment>
<comment type="catalytic activity">
    <reaction evidence="1">
        <text>ATP + protein L-histidine = ADP + protein N-phospho-L-histidine.</text>
        <dbReference type="EC" id="2.7.13.3"/>
    </reaction>
</comment>
<dbReference type="Pfam" id="PF02518">
    <property type="entry name" value="HATPase_c"/>
    <property type="match status" value="1"/>
</dbReference>
<dbReference type="RefSeq" id="XP_069227397.1">
    <property type="nucleotide sequence ID" value="XM_069375359.1"/>
</dbReference>
<dbReference type="SUPFAM" id="SSF55874">
    <property type="entry name" value="ATPase domain of HSP90 chaperone/DNA topoisomerase II/histidine kinase"/>
    <property type="match status" value="1"/>
</dbReference>
<dbReference type="SUPFAM" id="SSF47384">
    <property type="entry name" value="Homodimeric domain of signal transducing histidine kinase"/>
    <property type="match status" value="1"/>
</dbReference>
<dbReference type="GO" id="GO:0009927">
    <property type="term" value="F:histidine phosphotransfer kinase activity"/>
    <property type="evidence" value="ECO:0007669"/>
    <property type="project" value="TreeGrafter"/>
</dbReference>
<dbReference type="GO" id="GO:0000155">
    <property type="term" value="F:phosphorelay sensor kinase activity"/>
    <property type="evidence" value="ECO:0007669"/>
    <property type="project" value="InterPro"/>
</dbReference>
<dbReference type="Pfam" id="PF00512">
    <property type="entry name" value="HisKA"/>
    <property type="match status" value="1"/>
</dbReference>
<dbReference type="InterPro" id="IPR011006">
    <property type="entry name" value="CheY-like_superfamily"/>
</dbReference>
<keyword evidence="5" id="KW-0418">Kinase</keyword>
<dbReference type="AlphaFoldDB" id="A0AB34KKD7"/>
<evidence type="ECO:0000313" key="11">
    <source>
        <dbReference type="Proteomes" id="UP000803884"/>
    </source>
</evidence>
<dbReference type="PRINTS" id="PR00344">
    <property type="entry name" value="BCTRLSENSOR"/>
</dbReference>
<dbReference type="InterPro" id="IPR003018">
    <property type="entry name" value="GAF"/>
</dbReference>
<evidence type="ECO:0000259" key="9">
    <source>
        <dbReference type="PROSITE" id="PS50110"/>
    </source>
</evidence>
<dbReference type="GeneID" id="96008197"/>
<evidence type="ECO:0000256" key="6">
    <source>
        <dbReference type="PROSITE-ProRule" id="PRU00169"/>
    </source>
</evidence>
<dbReference type="PROSITE" id="PS50110">
    <property type="entry name" value="RESPONSE_REGULATORY"/>
    <property type="match status" value="1"/>
</dbReference>
<dbReference type="EC" id="2.7.13.3" evidence="2"/>
<dbReference type="SMART" id="SM00387">
    <property type="entry name" value="HATPase_c"/>
    <property type="match status" value="1"/>
</dbReference>
<dbReference type="SUPFAM" id="SSF52172">
    <property type="entry name" value="CheY-like"/>
    <property type="match status" value="1"/>
</dbReference>
<dbReference type="InterPro" id="IPR036097">
    <property type="entry name" value="HisK_dim/P_sf"/>
</dbReference>
<dbReference type="PANTHER" id="PTHR43047:SF72">
    <property type="entry name" value="OSMOSENSING HISTIDINE PROTEIN KINASE SLN1"/>
    <property type="match status" value="1"/>
</dbReference>
<dbReference type="CDD" id="cd17546">
    <property type="entry name" value="REC_hyHK_CKI1_RcsC-like"/>
    <property type="match status" value="1"/>
</dbReference>
<feature type="compositionally biased region" description="Polar residues" evidence="7">
    <location>
        <begin position="318"/>
        <end position="328"/>
    </location>
</feature>
<dbReference type="PROSITE" id="PS50109">
    <property type="entry name" value="HIS_KIN"/>
    <property type="match status" value="1"/>
</dbReference>
<dbReference type="Pfam" id="PF00072">
    <property type="entry name" value="Response_reg"/>
    <property type="match status" value="1"/>
</dbReference>
<dbReference type="InterPro" id="IPR005467">
    <property type="entry name" value="His_kinase_dom"/>
</dbReference>
<feature type="region of interest" description="Disordered" evidence="7">
    <location>
        <begin position="256"/>
        <end position="283"/>
    </location>
</feature>
<accession>A0AB34KKD7</accession>
<proteinExistence type="predicted"/>
<dbReference type="SMART" id="SM00448">
    <property type="entry name" value="REC"/>
    <property type="match status" value="1"/>
</dbReference>
<evidence type="ECO:0000259" key="8">
    <source>
        <dbReference type="PROSITE" id="PS50109"/>
    </source>
</evidence>
<dbReference type="GO" id="GO:0005886">
    <property type="term" value="C:plasma membrane"/>
    <property type="evidence" value="ECO:0007669"/>
    <property type="project" value="TreeGrafter"/>
</dbReference>
<feature type="region of interest" description="Disordered" evidence="7">
    <location>
        <begin position="307"/>
        <end position="338"/>
    </location>
</feature>